<sequence>MKIRIPSLSSRKASNTPGLSLPPDSTRLCAIRSCRNALPDPAEYKYKLCKPCRVHLRDYQRKRNLKRQSSHREHMLSLSVSTANQQSTSVSPSKTKTKIQRTHAVRLPLRTFSHTPAYPEYQHFAPLVASFTGRLRDFMDAFVMWRQLQAKPAADVNNKSNVVHSSASGEPRLEGQRPVVSGSREGGPDEAGSQEKVDADVRPVSFSFEGEYSIIAPKELMPGPKGIEETWQRAGRIVEELERVSGLQFQSISSFGIESGGMIMQFGCLHNIDVPLTVVPPSMKREATEKVEDIQPESDCKALDPTCTSISVDAVSTKAPPDGPPASEASLASGTKGPPFHMEQTIAKTIIGELEVAVMPDHSHRFFIGLRTIIRIRLVG</sequence>
<dbReference type="Proteomes" id="UP000076532">
    <property type="component" value="Unassembled WGS sequence"/>
</dbReference>
<name>A0A166P7D2_9AGAM</name>
<organism evidence="2 3">
    <name type="scientific">Athelia psychrophila</name>
    <dbReference type="NCBI Taxonomy" id="1759441"/>
    <lineage>
        <taxon>Eukaryota</taxon>
        <taxon>Fungi</taxon>
        <taxon>Dikarya</taxon>
        <taxon>Basidiomycota</taxon>
        <taxon>Agaricomycotina</taxon>
        <taxon>Agaricomycetes</taxon>
        <taxon>Agaricomycetidae</taxon>
        <taxon>Atheliales</taxon>
        <taxon>Atheliaceae</taxon>
        <taxon>Athelia</taxon>
    </lineage>
</organism>
<feature type="compositionally biased region" description="Polar residues" evidence="1">
    <location>
        <begin position="7"/>
        <end position="18"/>
    </location>
</feature>
<dbReference type="EMBL" id="KV417518">
    <property type="protein sequence ID" value="KZP25795.1"/>
    <property type="molecule type" value="Genomic_DNA"/>
</dbReference>
<protein>
    <submittedName>
        <fullName evidence="2">Uncharacterized protein</fullName>
    </submittedName>
</protein>
<evidence type="ECO:0000313" key="2">
    <source>
        <dbReference type="EMBL" id="KZP25795.1"/>
    </source>
</evidence>
<accession>A0A166P7D2</accession>
<gene>
    <name evidence="2" type="ORF">FIBSPDRAFT_855423</name>
</gene>
<keyword evidence="3" id="KW-1185">Reference proteome</keyword>
<feature type="region of interest" description="Disordered" evidence="1">
    <location>
        <begin position="315"/>
        <end position="338"/>
    </location>
</feature>
<evidence type="ECO:0000313" key="3">
    <source>
        <dbReference type="Proteomes" id="UP000076532"/>
    </source>
</evidence>
<feature type="region of interest" description="Disordered" evidence="1">
    <location>
        <begin position="1"/>
        <end position="22"/>
    </location>
</feature>
<evidence type="ECO:0000256" key="1">
    <source>
        <dbReference type="SAM" id="MobiDB-lite"/>
    </source>
</evidence>
<proteinExistence type="predicted"/>
<feature type="compositionally biased region" description="Polar residues" evidence="1">
    <location>
        <begin position="157"/>
        <end position="168"/>
    </location>
</feature>
<reference evidence="2 3" key="1">
    <citation type="journal article" date="2016" name="Mol. Biol. Evol.">
        <title>Comparative Genomics of Early-Diverging Mushroom-Forming Fungi Provides Insights into the Origins of Lignocellulose Decay Capabilities.</title>
        <authorList>
            <person name="Nagy L.G."/>
            <person name="Riley R."/>
            <person name="Tritt A."/>
            <person name="Adam C."/>
            <person name="Daum C."/>
            <person name="Floudas D."/>
            <person name="Sun H."/>
            <person name="Yadav J.S."/>
            <person name="Pangilinan J."/>
            <person name="Larsson K.H."/>
            <person name="Matsuura K."/>
            <person name="Barry K."/>
            <person name="Labutti K."/>
            <person name="Kuo R."/>
            <person name="Ohm R.A."/>
            <person name="Bhattacharya S.S."/>
            <person name="Shirouzu T."/>
            <person name="Yoshinaga Y."/>
            <person name="Martin F.M."/>
            <person name="Grigoriev I.V."/>
            <person name="Hibbett D.S."/>
        </authorList>
    </citation>
    <scope>NUCLEOTIDE SEQUENCE [LARGE SCALE GENOMIC DNA]</scope>
    <source>
        <strain evidence="2 3">CBS 109695</strain>
    </source>
</reference>
<dbReference type="OrthoDB" id="3266602at2759"/>
<dbReference type="AlphaFoldDB" id="A0A166P7D2"/>
<feature type="region of interest" description="Disordered" evidence="1">
    <location>
        <begin position="156"/>
        <end position="198"/>
    </location>
</feature>
<feature type="region of interest" description="Disordered" evidence="1">
    <location>
        <begin position="64"/>
        <end position="100"/>
    </location>
</feature>